<accession>C0B9K2</accession>
<name>C0B9K2_9FIRM</name>
<dbReference type="Proteomes" id="UP000003793">
    <property type="component" value="Unassembled WGS sequence"/>
</dbReference>
<evidence type="ECO:0000313" key="2">
    <source>
        <dbReference type="EMBL" id="EEG89954.1"/>
    </source>
</evidence>
<dbReference type="GO" id="GO:0005975">
    <property type="term" value="P:carbohydrate metabolic process"/>
    <property type="evidence" value="ECO:0007669"/>
    <property type="project" value="InterPro"/>
</dbReference>
<sequence>MELQKYEQEHLDILRPLLPECTVLLKKNGDFPLGKPGKIALYGNGVRKTVKGGTGSGEVNSRFFETVEDGFQKAGFEIVSRDWLDAYDEIYDKAQAGFTEEIRRRAQEHHTHPVIEGMGAVMPEPEYDLPLNVKGETAIYVLARISGEGNDREAREGDIS</sequence>
<dbReference type="InterPro" id="IPR036881">
    <property type="entry name" value="Glyco_hydro_3_C_sf"/>
</dbReference>
<proteinExistence type="predicted"/>
<keyword evidence="1" id="KW-0378">Hydrolase</keyword>
<dbReference type="AlphaFoldDB" id="C0B9K2"/>
<evidence type="ECO:0000256" key="1">
    <source>
        <dbReference type="ARBA" id="ARBA00022801"/>
    </source>
</evidence>
<organism evidence="2 3">
    <name type="scientific">Coprococcus comes ATCC 27758</name>
    <dbReference type="NCBI Taxonomy" id="470146"/>
    <lineage>
        <taxon>Bacteria</taxon>
        <taxon>Bacillati</taxon>
        <taxon>Bacillota</taxon>
        <taxon>Clostridia</taxon>
        <taxon>Lachnospirales</taxon>
        <taxon>Lachnospiraceae</taxon>
        <taxon>Coprococcus</taxon>
    </lineage>
</organism>
<dbReference type="EMBL" id="ABVR01000040">
    <property type="protein sequence ID" value="EEG89954.1"/>
    <property type="molecule type" value="Genomic_DNA"/>
</dbReference>
<dbReference type="HOGENOM" id="CLU_1649250_0_0_9"/>
<gene>
    <name evidence="2" type="ORF">COPCOM_01829</name>
</gene>
<dbReference type="Gene3D" id="3.40.50.1700">
    <property type="entry name" value="Glycoside hydrolase family 3 C-terminal domain"/>
    <property type="match status" value="1"/>
</dbReference>
<protein>
    <submittedName>
        <fullName evidence="2">Uncharacterized protein</fullName>
    </submittedName>
</protein>
<evidence type="ECO:0000313" key="3">
    <source>
        <dbReference type="Proteomes" id="UP000003793"/>
    </source>
</evidence>
<dbReference type="GO" id="GO:0004553">
    <property type="term" value="F:hydrolase activity, hydrolyzing O-glycosyl compounds"/>
    <property type="evidence" value="ECO:0007669"/>
    <property type="project" value="InterPro"/>
</dbReference>
<reference evidence="2 3" key="1">
    <citation type="submission" date="2009-02" db="EMBL/GenBank/DDBJ databases">
        <authorList>
            <person name="Fulton L."/>
            <person name="Clifton S."/>
            <person name="Fulton B."/>
            <person name="Xu J."/>
            <person name="Minx P."/>
            <person name="Pepin K.H."/>
            <person name="Johnson M."/>
            <person name="Bhonagiri V."/>
            <person name="Nash W.E."/>
            <person name="Mardis E.R."/>
            <person name="Wilson R.K."/>
        </authorList>
    </citation>
    <scope>NUCLEOTIDE SEQUENCE [LARGE SCALE GENOMIC DNA]</scope>
    <source>
        <strain evidence="2 3">ATCC 27758</strain>
    </source>
</reference>
<comment type="caution">
    <text evidence="2">The sequence shown here is derived from an EMBL/GenBank/DDBJ whole genome shotgun (WGS) entry which is preliminary data.</text>
</comment>
<reference evidence="2 3" key="2">
    <citation type="submission" date="2009-03" db="EMBL/GenBank/DDBJ databases">
        <title>Draft genome sequence of Coprococcus comes (ATCC 27758).</title>
        <authorList>
            <person name="Sudarsanam P."/>
            <person name="Ley R."/>
            <person name="Guruge J."/>
            <person name="Turnbaugh P.J."/>
            <person name="Mahowald M."/>
            <person name="Liep D."/>
            <person name="Gordon J."/>
        </authorList>
    </citation>
    <scope>NUCLEOTIDE SEQUENCE [LARGE SCALE GENOMIC DNA]</scope>
    <source>
        <strain evidence="2 3">ATCC 27758</strain>
    </source>
</reference>